<evidence type="ECO:0000259" key="2">
    <source>
        <dbReference type="Pfam" id="PF19839"/>
    </source>
</evidence>
<evidence type="ECO:0000313" key="3">
    <source>
        <dbReference type="EMBL" id="TFY97716.1"/>
    </source>
</evidence>
<dbReference type="InterPro" id="IPR010985">
    <property type="entry name" value="Ribbon_hlx_hlx"/>
</dbReference>
<protein>
    <submittedName>
        <fullName evidence="3">Ribbon-helix-helix protein, CopG family</fullName>
    </submittedName>
</protein>
<dbReference type="GO" id="GO:0006355">
    <property type="term" value="P:regulation of DNA-templated transcription"/>
    <property type="evidence" value="ECO:0007669"/>
    <property type="project" value="InterPro"/>
</dbReference>
<proteinExistence type="predicted"/>
<dbReference type="AlphaFoldDB" id="A0A4Z0BEH1"/>
<dbReference type="EMBL" id="SMLK01000007">
    <property type="protein sequence ID" value="TFY97716.1"/>
    <property type="molecule type" value="Genomic_DNA"/>
</dbReference>
<dbReference type="SUPFAM" id="SSF47598">
    <property type="entry name" value="Ribbon-helix-helix"/>
    <property type="match status" value="1"/>
</dbReference>
<comment type="caution">
    <text evidence="3">The sequence shown here is derived from an EMBL/GenBank/DDBJ whole genome shotgun (WGS) entry which is preliminary data.</text>
</comment>
<sequence length="61" mass="6953">MSTKPAARFTFLLDPELKQQFEELCASQDITPSQLMRQMIKAQLQQHARPARPALARKTKG</sequence>
<dbReference type="OrthoDB" id="9181780at2"/>
<organism evidence="3 4">
    <name type="scientific">Ramlibacter humi</name>
    <dbReference type="NCBI Taxonomy" id="2530451"/>
    <lineage>
        <taxon>Bacteria</taxon>
        <taxon>Pseudomonadati</taxon>
        <taxon>Pseudomonadota</taxon>
        <taxon>Betaproteobacteria</taxon>
        <taxon>Burkholderiales</taxon>
        <taxon>Comamonadaceae</taxon>
        <taxon>Ramlibacter</taxon>
    </lineage>
</organism>
<accession>A0A4Z0BEH1</accession>
<evidence type="ECO:0000256" key="1">
    <source>
        <dbReference type="SAM" id="MobiDB-lite"/>
    </source>
</evidence>
<dbReference type="Pfam" id="PF19839">
    <property type="entry name" value="RHH_9"/>
    <property type="match status" value="1"/>
</dbReference>
<dbReference type="InterPro" id="IPR045559">
    <property type="entry name" value="RHH_9"/>
</dbReference>
<dbReference type="Gene3D" id="1.10.1220.10">
    <property type="entry name" value="Met repressor-like"/>
    <property type="match status" value="1"/>
</dbReference>
<name>A0A4Z0BEH1_9BURK</name>
<feature type="domain" description="Ribbon-helix-helix protein RHH" evidence="2">
    <location>
        <begin position="5"/>
        <end position="48"/>
    </location>
</feature>
<dbReference type="InterPro" id="IPR013321">
    <property type="entry name" value="Arc_rbn_hlx_hlx"/>
</dbReference>
<feature type="region of interest" description="Disordered" evidence="1">
    <location>
        <begin position="41"/>
        <end position="61"/>
    </location>
</feature>
<reference evidence="3 4" key="1">
    <citation type="submission" date="2019-03" db="EMBL/GenBank/DDBJ databases">
        <title>Ramlibacter sp. 18x22-1, whole genome shotgun sequence.</title>
        <authorList>
            <person name="Zhang X."/>
            <person name="Feng G."/>
            <person name="Zhu H."/>
        </authorList>
    </citation>
    <scope>NUCLEOTIDE SEQUENCE [LARGE SCALE GENOMIC DNA]</scope>
    <source>
        <strain evidence="3 4">18x22-1</strain>
    </source>
</reference>
<evidence type="ECO:0000313" key="4">
    <source>
        <dbReference type="Proteomes" id="UP000297839"/>
    </source>
</evidence>
<dbReference type="Proteomes" id="UP000297839">
    <property type="component" value="Unassembled WGS sequence"/>
</dbReference>
<dbReference type="RefSeq" id="WP_135251269.1">
    <property type="nucleotide sequence ID" value="NZ_SMLK01000007.1"/>
</dbReference>
<keyword evidence="4" id="KW-1185">Reference proteome</keyword>
<gene>
    <name evidence="3" type="ORF">EZ216_18520</name>
</gene>